<evidence type="ECO:0000313" key="3">
    <source>
        <dbReference type="Proteomes" id="UP000807469"/>
    </source>
</evidence>
<name>A0A9P5YU68_9AGAR</name>
<reference evidence="2" key="1">
    <citation type="submission" date="2020-11" db="EMBL/GenBank/DDBJ databases">
        <authorList>
            <consortium name="DOE Joint Genome Institute"/>
            <person name="Ahrendt S."/>
            <person name="Riley R."/>
            <person name="Andreopoulos W."/>
            <person name="Labutti K."/>
            <person name="Pangilinan J."/>
            <person name="Ruiz-Duenas F.J."/>
            <person name="Barrasa J.M."/>
            <person name="Sanchez-Garcia M."/>
            <person name="Camarero S."/>
            <person name="Miyauchi S."/>
            <person name="Serrano A."/>
            <person name="Linde D."/>
            <person name="Babiker R."/>
            <person name="Drula E."/>
            <person name="Ayuso-Fernandez I."/>
            <person name="Pacheco R."/>
            <person name="Padilla G."/>
            <person name="Ferreira P."/>
            <person name="Barriuso J."/>
            <person name="Kellner H."/>
            <person name="Castanera R."/>
            <person name="Alfaro M."/>
            <person name="Ramirez L."/>
            <person name="Pisabarro A.G."/>
            <person name="Kuo A."/>
            <person name="Tritt A."/>
            <person name="Lipzen A."/>
            <person name="He G."/>
            <person name="Yan M."/>
            <person name="Ng V."/>
            <person name="Cullen D."/>
            <person name="Martin F."/>
            <person name="Rosso M.-N."/>
            <person name="Henrissat B."/>
            <person name="Hibbett D."/>
            <person name="Martinez A.T."/>
            <person name="Grigoriev I.V."/>
        </authorList>
    </citation>
    <scope>NUCLEOTIDE SEQUENCE</scope>
    <source>
        <strain evidence="2">CIRM-BRFM 674</strain>
    </source>
</reference>
<dbReference type="EMBL" id="MU155316">
    <property type="protein sequence ID" value="KAF9475847.1"/>
    <property type="molecule type" value="Genomic_DNA"/>
</dbReference>
<organism evidence="2 3">
    <name type="scientific">Pholiota conissans</name>
    <dbReference type="NCBI Taxonomy" id="109636"/>
    <lineage>
        <taxon>Eukaryota</taxon>
        <taxon>Fungi</taxon>
        <taxon>Dikarya</taxon>
        <taxon>Basidiomycota</taxon>
        <taxon>Agaricomycotina</taxon>
        <taxon>Agaricomycetes</taxon>
        <taxon>Agaricomycetidae</taxon>
        <taxon>Agaricales</taxon>
        <taxon>Agaricineae</taxon>
        <taxon>Strophariaceae</taxon>
        <taxon>Pholiota</taxon>
    </lineage>
</organism>
<comment type="caution">
    <text evidence="2">The sequence shown here is derived from an EMBL/GenBank/DDBJ whole genome shotgun (WGS) entry which is preliminary data.</text>
</comment>
<evidence type="ECO:0000313" key="2">
    <source>
        <dbReference type="EMBL" id="KAF9475847.1"/>
    </source>
</evidence>
<gene>
    <name evidence="2" type="ORF">BDN70DRAFT_883176</name>
</gene>
<proteinExistence type="predicted"/>
<keyword evidence="1" id="KW-0732">Signal</keyword>
<protein>
    <submittedName>
        <fullName evidence="2">Uncharacterized protein</fullName>
    </submittedName>
</protein>
<dbReference type="Proteomes" id="UP000807469">
    <property type="component" value="Unassembled WGS sequence"/>
</dbReference>
<feature type="chain" id="PRO_5040364582" evidence="1">
    <location>
        <begin position="24"/>
        <end position="89"/>
    </location>
</feature>
<keyword evidence="3" id="KW-1185">Reference proteome</keyword>
<sequence length="89" mass="10107">MTRIEQLLCALINVISFSMKVCAHVFARIQHGCTASRRIASRLGRQLKEFSSDSYRNTWSILDLKALKKFELGAELIKSTLNKLFNSTS</sequence>
<accession>A0A9P5YU68</accession>
<feature type="signal peptide" evidence="1">
    <location>
        <begin position="1"/>
        <end position="23"/>
    </location>
</feature>
<evidence type="ECO:0000256" key="1">
    <source>
        <dbReference type="SAM" id="SignalP"/>
    </source>
</evidence>
<dbReference type="AlphaFoldDB" id="A0A9P5YU68"/>